<protein>
    <recommendedName>
        <fullName evidence="3">NACHT domain-containing protein</fullName>
    </recommendedName>
</protein>
<evidence type="ECO:0000313" key="2">
    <source>
        <dbReference type="Proteomes" id="UP001437256"/>
    </source>
</evidence>
<dbReference type="PANTHER" id="PTHR10039">
    <property type="entry name" value="AMELOGENIN"/>
    <property type="match status" value="1"/>
</dbReference>
<sequence length="396" mass="45147">MPLVDHAIRSTPEIWQKNWEDQFRAIIQEPCAQVHASEWEALPRLVIIDGVDECVDVTSQKRLLKKIRASTPSLPLDFLIFSRPEPHIKRIFCRKSFIPAPRIMSLGDFAVRNDIEKYLRKKFGRLRKEYKGTLPVSWPGEDVIMVLVDRSTGQFIYVTTVVRFLSIGKVPVTPQQRLEVVLRAKPVSNSASPYPDLDQLYSQILQFCQNDGRKLQRVLQLIVSPVNLGLPETFMLLGSPRMEPTSAVTIEQLLGLGQGEVTALLSGLHSVLHIPEDRAEGISVLHASFTDFILNRNRSGDYHVGEKLEQRAWKEMVAVYQAKWLSRLSAGDRSTPSLEGVYDCELGSLNMWEYLYDNLCLDHIAITDEIAEALNGFDPHPYLEMILHWYVFISSY</sequence>
<dbReference type="EMBL" id="JBBXMP010000017">
    <property type="protein sequence ID" value="KAL0068515.1"/>
    <property type="molecule type" value="Genomic_DNA"/>
</dbReference>
<dbReference type="Proteomes" id="UP001437256">
    <property type="component" value="Unassembled WGS sequence"/>
</dbReference>
<accession>A0ABR3A4N7</accession>
<evidence type="ECO:0008006" key="3">
    <source>
        <dbReference type="Google" id="ProtNLM"/>
    </source>
</evidence>
<name>A0ABR3A4N7_9AGAR</name>
<organism evidence="1 2">
    <name type="scientific">Marasmius tenuissimus</name>
    <dbReference type="NCBI Taxonomy" id="585030"/>
    <lineage>
        <taxon>Eukaryota</taxon>
        <taxon>Fungi</taxon>
        <taxon>Dikarya</taxon>
        <taxon>Basidiomycota</taxon>
        <taxon>Agaricomycotina</taxon>
        <taxon>Agaricomycetes</taxon>
        <taxon>Agaricomycetidae</taxon>
        <taxon>Agaricales</taxon>
        <taxon>Marasmiineae</taxon>
        <taxon>Marasmiaceae</taxon>
        <taxon>Marasmius</taxon>
    </lineage>
</organism>
<reference evidence="1 2" key="1">
    <citation type="submission" date="2024-05" db="EMBL/GenBank/DDBJ databases">
        <title>A draft genome resource for the thread blight pathogen Marasmius tenuissimus strain MS-2.</title>
        <authorList>
            <person name="Yulfo-Soto G.E."/>
            <person name="Baruah I.K."/>
            <person name="Amoako-Attah I."/>
            <person name="Bukari Y."/>
            <person name="Meinhardt L.W."/>
            <person name="Bailey B.A."/>
            <person name="Cohen S.P."/>
        </authorList>
    </citation>
    <scope>NUCLEOTIDE SEQUENCE [LARGE SCALE GENOMIC DNA]</scope>
    <source>
        <strain evidence="1 2">MS-2</strain>
    </source>
</reference>
<comment type="caution">
    <text evidence="1">The sequence shown here is derived from an EMBL/GenBank/DDBJ whole genome shotgun (WGS) entry which is preliminary data.</text>
</comment>
<keyword evidence="2" id="KW-1185">Reference proteome</keyword>
<evidence type="ECO:0000313" key="1">
    <source>
        <dbReference type="EMBL" id="KAL0068515.1"/>
    </source>
</evidence>
<gene>
    <name evidence="1" type="ORF">AAF712_004228</name>
</gene>
<proteinExistence type="predicted"/>